<keyword evidence="12" id="KW-1185">Reference proteome</keyword>
<keyword evidence="5 7" id="KW-0670">Pyruvate</keyword>
<dbReference type="HAMAP" id="MF_01376">
    <property type="entry name" value="PhnW_aminotrans_5"/>
    <property type="match status" value="1"/>
</dbReference>
<dbReference type="GO" id="GO:0019700">
    <property type="term" value="P:organic phosphonate catabolic process"/>
    <property type="evidence" value="ECO:0007669"/>
    <property type="project" value="InterPro"/>
</dbReference>
<feature type="domain" description="Aminotransferase class V" evidence="10">
    <location>
        <begin position="55"/>
        <end position="329"/>
    </location>
</feature>
<dbReference type="Gene3D" id="3.40.640.10">
    <property type="entry name" value="Type I PLP-dependent aspartate aminotransferase-like (Major domain)"/>
    <property type="match status" value="1"/>
</dbReference>
<evidence type="ECO:0000256" key="8">
    <source>
        <dbReference type="PIRSR" id="PIRSR000524-1"/>
    </source>
</evidence>
<dbReference type="SUPFAM" id="SSF53383">
    <property type="entry name" value="PLP-dependent transferases"/>
    <property type="match status" value="1"/>
</dbReference>
<evidence type="ECO:0000259" key="10">
    <source>
        <dbReference type="Pfam" id="PF00266"/>
    </source>
</evidence>
<keyword evidence="2 7" id="KW-0032">Aminotransferase</keyword>
<evidence type="ECO:0000256" key="2">
    <source>
        <dbReference type="ARBA" id="ARBA00022576"/>
    </source>
</evidence>
<dbReference type="Gene3D" id="3.90.1150.10">
    <property type="entry name" value="Aspartate Aminotransferase, domain 1"/>
    <property type="match status" value="1"/>
</dbReference>
<sequence length="372" mass="41753">MRKIKRNILLNPGPATTTDTVKYAQVVPDICPREDEFGHLMQFVSSELTSLVADIEQYTTILFGGSGTAAVESILSSVMNDGVIVIINNGAYGKRMCEIAEAYQLDWVEFLSPADKPIQLDQLQLFIQKFPRTVSYLAVVHNETTTGLLNDIETIGSICKENKIIMMVDAMSSYAAIPIQMSKMNISYLAASSNKNLQGMAGVSFVIAKKGELGKEKKTKPINYYLNLYCQYKHFNETGQMRFTPPVQTIYALKQAILEVKEEGVKERYERYSQAWETLIAGISRLGLKHLVAAKHHSKVITAIVEPTCVAYDFDSMHDYLYANGITIYPGKLNYLNSFRVANIGDLTKDDIELFLTFMEKYLQSIGFYSAN</sequence>
<dbReference type="InterPro" id="IPR000192">
    <property type="entry name" value="Aminotrans_V_dom"/>
</dbReference>
<dbReference type="InterPro" id="IPR015422">
    <property type="entry name" value="PyrdxlP-dep_Trfase_small"/>
</dbReference>
<dbReference type="EMBL" id="QKZI01000015">
    <property type="protein sequence ID" value="PZX01613.1"/>
    <property type="molecule type" value="Genomic_DNA"/>
</dbReference>
<evidence type="ECO:0000256" key="4">
    <source>
        <dbReference type="ARBA" id="ARBA00022898"/>
    </source>
</evidence>
<dbReference type="InterPro" id="IPR015424">
    <property type="entry name" value="PyrdxlP-dep_Trfase"/>
</dbReference>
<dbReference type="InterPro" id="IPR015421">
    <property type="entry name" value="PyrdxlP-dep_Trfase_major"/>
</dbReference>
<dbReference type="InterPro" id="IPR012703">
    <property type="entry name" value="NH2EtPonate_pyrv_transaminase"/>
</dbReference>
<evidence type="ECO:0000256" key="1">
    <source>
        <dbReference type="ARBA" id="ARBA00001933"/>
    </source>
</evidence>
<reference evidence="11 12" key="1">
    <citation type="submission" date="2018-06" db="EMBL/GenBank/DDBJ databases">
        <title>Genomic Encyclopedia of Type Strains, Phase IV (KMG-IV): sequencing the most valuable type-strain genomes for metagenomic binning, comparative biology and taxonomic classification.</title>
        <authorList>
            <person name="Goeker M."/>
        </authorList>
    </citation>
    <scope>NUCLEOTIDE SEQUENCE [LARGE SCALE GENOMIC DNA]</scope>
    <source>
        <strain evidence="11 12">DSM 5</strain>
    </source>
</reference>
<dbReference type="PIRSF" id="PIRSF000524">
    <property type="entry name" value="SPT"/>
    <property type="match status" value="1"/>
</dbReference>
<evidence type="ECO:0000256" key="6">
    <source>
        <dbReference type="ARBA" id="ARBA00049460"/>
    </source>
</evidence>
<dbReference type="RefSeq" id="WP_425450577.1">
    <property type="nucleotide sequence ID" value="NZ_QKZI01000015.1"/>
</dbReference>
<evidence type="ECO:0000313" key="11">
    <source>
        <dbReference type="EMBL" id="PZX01613.1"/>
    </source>
</evidence>
<comment type="subunit">
    <text evidence="7">Homodimer.</text>
</comment>
<comment type="catalytic activity">
    <reaction evidence="6 7">
        <text>(2-aminoethyl)phosphonate + pyruvate = phosphonoacetaldehyde + L-alanine</text>
        <dbReference type="Rhea" id="RHEA:17021"/>
        <dbReference type="ChEBI" id="CHEBI:15361"/>
        <dbReference type="ChEBI" id="CHEBI:57418"/>
        <dbReference type="ChEBI" id="CHEBI:57972"/>
        <dbReference type="ChEBI" id="CHEBI:58383"/>
        <dbReference type="EC" id="2.6.1.37"/>
    </reaction>
</comment>
<evidence type="ECO:0000256" key="5">
    <source>
        <dbReference type="ARBA" id="ARBA00023317"/>
    </source>
</evidence>
<comment type="similarity">
    <text evidence="7">Belongs to the class-V pyridoxal-phosphate-dependent aminotransferase family. PhnW subfamily.</text>
</comment>
<dbReference type="NCBIfam" id="NF010006">
    <property type="entry name" value="PRK13479.1"/>
    <property type="match status" value="1"/>
</dbReference>
<feature type="binding site" evidence="8">
    <location>
        <position position="340"/>
    </location>
    <ligand>
        <name>substrate</name>
    </ligand>
</feature>
<comment type="caution">
    <text evidence="11">The sequence shown here is derived from an EMBL/GenBank/DDBJ whole genome shotgun (WGS) entry which is preliminary data.</text>
</comment>
<dbReference type="PANTHER" id="PTHR42778">
    <property type="entry name" value="2-AMINOETHYLPHOSPHONATE--PYRUVATE TRANSAMINASE"/>
    <property type="match status" value="1"/>
</dbReference>
<keyword evidence="3 7" id="KW-0808">Transferase</keyword>
<keyword evidence="4 7" id="KW-0663">Pyridoxal phosphate</keyword>
<accession>A0A2W7P6Y7</accession>
<feature type="modified residue" description="N6-(pyridoxal phosphate)lysine" evidence="7 9">
    <location>
        <position position="195"/>
    </location>
</feature>
<evidence type="ECO:0000256" key="9">
    <source>
        <dbReference type="PIRSR" id="PIRSR000524-50"/>
    </source>
</evidence>
<dbReference type="Pfam" id="PF00266">
    <property type="entry name" value="Aminotran_5"/>
    <property type="match status" value="1"/>
</dbReference>
<comment type="cofactor">
    <cofactor evidence="1 7 9">
        <name>pyridoxal 5'-phosphate</name>
        <dbReference type="ChEBI" id="CHEBI:597326"/>
    </cofactor>
</comment>
<dbReference type="InterPro" id="IPR024169">
    <property type="entry name" value="SP_NH2Trfase/AEP_transaminase"/>
</dbReference>
<evidence type="ECO:0000256" key="7">
    <source>
        <dbReference type="HAMAP-Rule" id="MF_01376"/>
    </source>
</evidence>
<dbReference type="AlphaFoldDB" id="A0A2W7P6Y7"/>
<proteinExistence type="inferred from homology"/>
<protein>
    <recommendedName>
        <fullName evidence="7">2-aminoethylphosphonate--pyruvate transaminase</fullName>
        <ecNumber evidence="7">2.6.1.37</ecNumber>
    </recommendedName>
    <alternativeName>
        <fullName evidence="7">2-aminoethylphosphonate aminotransferase</fullName>
    </alternativeName>
    <alternativeName>
        <fullName evidence="7">AEP transaminase</fullName>
        <shortName evidence="7">AEPT</shortName>
    </alternativeName>
</protein>
<dbReference type="Proteomes" id="UP000248646">
    <property type="component" value="Unassembled WGS sequence"/>
</dbReference>
<evidence type="ECO:0000313" key="12">
    <source>
        <dbReference type="Proteomes" id="UP000248646"/>
    </source>
</evidence>
<dbReference type="EC" id="2.6.1.37" evidence="7"/>
<evidence type="ECO:0000256" key="3">
    <source>
        <dbReference type="ARBA" id="ARBA00022679"/>
    </source>
</evidence>
<gene>
    <name evidence="7" type="primary">phnW</name>
    <name evidence="11" type="ORF">C7437_1157</name>
</gene>
<organism evidence="11 12">
    <name type="scientific">Psychrobacillus insolitus</name>
    <dbReference type="NCBI Taxonomy" id="1461"/>
    <lineage>
        <taxon>Bacteria</taxon>
        <taxon>Bacillati</taxon>
        <taxon>Bacillota</taxon>
        <taxon>Bacilli</taxon>
        <taxon>Bacillales</taxon>
        <taxon>Bacillaceae</taxon>
        <taxon>Psychrobacillus</taxon>
    </lineage>
</organism>
<dbReference type="PANTHER" id="PTHR42778:SF1">
    <property type="entry name" value="2-AMINOETHYLPHOSPHONATE--PYRUVATE TRANSAMINASE"/>
    <property type="match status" value="1"/>
</dbReference>
<dbReference type="GO" id="GO:0047304">
    <property type="term" value="F:2-aminoethylphosphonate-pyruvate transaminase activity"/>
    <property type="evidence" value="ECO:0007669"/>
    <property type="project" value="UniProtKB-UniRule"/>
</dbReference>
<comment type="function">
    <text evidence="7">Involved in phosphonate degradation.</text>
</comment>
<name>A0A2W7P6Y7_9BACI</name>